<organism evidence="2 3">
    <name type="scientific">Leifsonia kafniensis</name>
    <dbReference type="NCBI Taxonomy" id="475957"/>
    <lineage>
        <taxon>Bacteria</taxon>
        <taxon>Bacillati</taxon>
        <taxon>Actinomycetota</taxon>
        <taxon>Actinomycetes</taxon>
        <taxon>Micrococcales</taxon>
        <taxon>Microbacteriaceae</taxon>
        <taxon>Leifsonia</taxon>
    </lineage>
</organism>
<comment type="caution">
    <text evidence="2">The sequence shown here is derived from an EMBL/GenBank/DDBJ whole genome shotgun (WGS) entry which is preliminary data.</text>
</comment>
<dbReference type="Proteomes" id="UP001501803">
    <property type="component" value="Unassembled WGS sequence"/>
</dbReference>
<feature type="region of interest" description="Disordered" evidence="1">
    <location>
        <begin position="363"/>
        <end position="382"/>
    </location>
</feature>
<gene>
    <name evidence="2" type="ORF">GCM10022381_11740</name>
</gene>
<evidence type="ECO:0008006" key="4">
    <source>
        <dbReference type="Google" id="ProtNLM"/>
    </source>
</evidence>
<dbReference type="EMBL" id="BAABCN010000002">
    <property type="protein sequence ID" value="GAA3870168.1"/>
    <property type="molecule type" value="Genomic_DNA"/>
</dbReference>
<dbReference type="Pfam" id="PF14224">
    <property type="entry name" value="DUF4331"/>
    <property type="match status" value="2"/>
</dbReference>
<dbReference type="InterPro" id="IPR025566">
    <property type="entry name" value="DUF4331"/>
</dbReference>
<sequence length="382" mass="41860">MSDHISGPRALANPIADITDVYAFPSPERPGSLVLVLNTLPMAKPSDLFSEGLLYRFRLRPLHRPSPNDAGWGFVPREEEIVVECVFDAPDVAPGNADEQPSRQQQGTCRGPSGQSISFRVNDPHGGSGPGMRVFAGTRWDPFIMDARAALATIATRKLAFTDPGSIFLDGKNVLSIVVEIDASFVAGGDLVGVVAETLTRGTFNVRIERVGRPEVKNMMLAPKEFDPVNRDLEIRDLYNMDDAFHLGDSYLGAYRARLDANLAFWDSLDGKMDWPIDTNGRHPLTDLMLADYLIVDVTKPYLEHGSFLEIELAARRGEVHQTCGGRTLNDDVMDTIFTQLVNAGRGPTIRDGVDSATQQATGNFPYLATPNPNPPVPPEHH</sequence>
<evidence type="ECO:0000313" key="3">
    <source>
        <dbReference type="Proteomes" id="UP001501803"/>
    </source>
</evidence>
<name>A0ABP7KB48_9MICO</name>
<evidence type="ECO:0000313" key="2">
    <source>
        <dbReference type="EMBL" id="GAA3870168.1"/>
    </source>
</evidence>
<proteinExistence type="predicted"/>
<evidence type="ECO:0000256" key="1">
    <source>
        <dbReference type="SAM" id="MobiDB-lite"/>
    </source>
</evidence>
<feature type="compositionally biased region" description="Polar residues" evidence="1">
    <location>
        <begin position="102"/>
        <end position="119"/>
    </location>
</feature>
<feature type="compositionally biased region" description="Pro residues" evidence="1">
    <location>
        <begin position="372"/>
        <end position="382"/>
    </location>
</feature>
<protein>
    <recommendedName>
        <fullName evidence="4">DUF4331 domain-containing protein</fullName>
    </recommendedName>
</protein>
<reference evidence="3" key="1">
    <citation type="journal article" date="2019" name="Int. J. Syst. Evol. Microbiol.">
        <title>The Global Catalogue of Microorganisms (GCM) 10K type strain sequencing project: providing services to taxonomists for standard genome sequencing and annotation.</title>
        <authorList>
            <consortium name="The Broad Institute Genomics Platform"/>
            <consortium name="The Broad Institute Genome Sequencing Center for Infectious Disease"/>
            <person name="Wu L."/>
            <person name="Ma J."/>
        </authorList>
    </citation>
    <scope>NUCLEOTIDE SEQUENCE [LARGE SCALE GENOMIC DNA]</scope>
    <source>
        <strain evidence="3">JCM 17021</strain>
    </source>
</reference>
<feature type="region of interest" description="Disordered" evidence="1">
    <location>
        <begin position="93"/>
        <end position="130"/>
    </location>
</feature>
<accession>A0ABP7KB48</accession>
<keyword evidence="3" id="KW-1185">Reference proteome</keyword>
<dbReference type="RefSeq" id="WP_345063350.1">
    <property type="nucleotide sequence ID" value="NZ_BAABCN010000002.1"/>
</dbReference>